<dbReference type="Proteomes" id="UP000633263">
    <property type="component" value="Unassembled WGS sequence"/>
</dbReference>
<keyword evidence="1" id="KW-0812">Transmembrane</keyword>
<feature type="transmembrane region" description="Helical" evidence="1">
    <location>
        <begin position="108"/>
        <end position="125"/>
    </location>
</feature>
<proteinExistence type="predicted"/>
<accession>A0ABQ2CJ00</accession>
<evidence type="ECO:0000256" key="1">
    <source>
        <dbReference type="SAM" id="Phobius"/>
    </source>
</evidence>
<evidence type="ECO:0000313" key="3">
    <source>
        <dbReference type="Proteomes" id="UP000633263"/>
    </source>
</evidence>
<name>A0ABQ2CJ00_9GAMM</name>
<keyword evidence="1" id="KW-0472">Membrane</keyword>
<organism evidence="2 3">
    <name type="scientific">Halopseudomonas pertucinogena</name>
    <dbReference type="NCBI Taxonomy" id="86175"/>
    <lineage>
        <taxon>Bacteria</taxon>
        <taxon>Pseudomonadati</taxon>
        <taxon>Pseudomonadota</taxon>
        <taxon>Gammaproteobacteria</taxon>
        <taxon>Pseudomonadales</taxon>
        <taxon>Pseudomonadaceae</taxon>
        <taxon>Halopseudomonas</taxon>
    </lineage>
</organism>
<comment type="caution">
    <text evidence="2">The sequence shown here is derived from an EMBL/GenBank/DDBJ whole genome shotgun (WGS) entry which is preliminary data.</text>
</comment>
<dbReference type="EMBL" id="BMNN01000001">
    <property type="protein sequence ID" value="GGI90472.1"/>
    <property type="molecule type" value="Genomic_DNA"/>
</dbReference>
<gene>
    <name evidence="2" type="ORF">GCM10009083_03560</name>
</gene>
<sequence>MDVELFEKVKQGELSSTDEFQVRAIRRGTDDSARYKTYCSLLDMISEGYIEGAKSADGCLGPNYSDLKVTKSGLEVYKFWTTPISQIGKPTLWEVCRNGVLSAFAGKLVWWLVASVVLILIPTFSETAREYLRFFLNWVLALLS</sequence>
<evidence type="ECO:0000313" key="2">
    <source>
        <dbReference type="EMBL" id="GGI90472.1"/>
    </source>
</evidence>
<protein>
    <submittedName>
        <fullName evidence="2">Uncharacterized protein</fullName>
    </submittedName>
</protein>
<reference evidence="3" key="1">
    <citation type="journal article" date="2019" name="Int. J. Syst. Evol. Microbiol.">
        <title>The Global Catalogue of Microorganisms (GCM) 10K type strain sequencing project: providing services to taxonomists for standard genome sequencing and annotation.</title>
        <authorList>
            <consortium name="The Broad Institute Genomics Platform"/>
            <consortium name="The Broad Institute Genome Sequencing Center for Infectious Disease"/>
            <person name="Wu L."/>
            <person name="Ma J."/>
        </authorList>
    </citation>
    <scope>NUCLEOTIDE SEQUENCE [LARGE SCALE GENOMIC DNA]</scope>
    <source>
        <strain evidence="3">JCM 11590</strain>
    </source>
</reference>
<keyword evidence="1" id="KW-1133">Transmembrane helix</keyword>
<keyword evidence="3" id="KW-1185">Reference proteome</keyword>